<keyword evidence="3" id="KW-1185">Reference proteome</keyword>
<keyword evidence="1" id="KW-0732">Signal</keyword>
<proteinExistence type="predicted"/>
<protein>
    <recommendedName>
        <fullName evidence="4">Lipoprotein</fullName>
    </recommendedName>
</protein>
<dbReference type="PROSITE" id="PS51257">
    <property type="entry name" value="PROKAR_LIPOPROTEIN"/>
    <property type="match status" value="1"/>
</dbReference>
<organism evidence="2 3">
    <name type="scientific">Sphingomonas floccifaciens</name>
    <dbReference type="NCBI Taxonomy" id="1844115"/>
    <lineage>
        <taxon>Bacteria</taxon>
        <taxon>Pseudomonadati</taxon>
        <taxon>Pseudomonadota</taxon>
        <taxon>Alphaproteobacteria</taxon>
        <taxon>Sphingomonadales</taxon>
        <taxon>Sphingomonadaceae</taxon>
        <taxon>Sphingomonas</taxon>
    </lineage>
</organism>
<dbReference type="EMBL" id="JBHUFC010000003">
    <property type="protein sequence ID" value="MFD1788166.1"/>
    <property type="molecule type" value="Genomic_DNA"/>
</dbReference>
<name>A0ABW4NEC2_9SPHN</name>
<dbReference type="RefSeq" id="WP_380940541.1">
    <property type="nucleotide sequence ID" value="NZ_JBHUFC010000003.1"/>
</dbReference>
<evidence type="ECO:0000256" key="1">
    <source>
        <dbReference type="SAM" id="SignalP"/>
    </source>
</evidence>
<evidence type="ECO:0008006" key="4">
    <source>
        <dbReference type="Google" id="ProtNLM"/>
    </source>
</evidence>
<feature type="chain" id="PRO_5046754688" description="Lipoprotein" evidence="1">
    <location>
        <begin position="21"/>
        <end position="164"/>
    </location>
</feature>
<evidence type="ECO:0000313" key="2">
    <source>
        <dbReference type="EMBL" id="MFD1788166.1"/>
    </source>
</evidence>
<accession>A0ABW4NEC2</accession>
<evidence type="ECO:0000313" key="3">
    <source>
        <dbReference type="Proteomes" id="UP001597283"/>
    </source>
</evidence>
<comment type="caution">
    <text evidence="2">The sequence shown here is derived from an EMBL/GenBank/DDBJ whole genome shotgun (WGS) entry which is preliminary data.</text>
</comment>
<gene>
    <name evidence="2" type="ORF">ACFSC3_11335</name>
</gene>
<reference evidence="3" key="1">
    <citation type="journal article" date="2019" name="Int. J. Syst. Evol. Microbiol.">
        <title>The Global Catalogue of Microorganisms (GCM) 10K type strain sequencing project: providing services to taxonomists for standard genome sequencing and annotation.</title>
        <authorList>
            <consortium name="The Broad Institute Genomics Platform"/>
            <consortium name="The Broad Institute Genome Sequencing Center for Infectious Disease"/>
            <person name="Wu L."/>
            <person name="Ma J."/>
        </authorList>
    </citation>
    <scope>NUCLEOTIDE SEQUENCE [LARGE SCALE GENOMIC DNA]</scope>
    <source>
        <strain evidence="3">Q85</strain>
    </source>
</reference>
<sequence length="164" mass="16562">MRTILILAPALLLAACGSNGGSSDEGTQISIKGSDGNGFSANLGKDGKVAVDLPGFKANIDLPKVQLDAGDFTLNGVNLPEGSRITNMDVSGNNGDGGVKVNFTSPVGTAAVRDWFQGRLASEGFSLKADGNDLSGTTDDGKAFRLTTKDVGGGKSESVITVGG</sequence>
<feature type="signal peptide" evidence="1">
    <location>
        <begin position="1"/>
        <end position="20"/>
    </location>
</feature>
<dbReference type="Proteomes" id="UP001597283">
    <property type="component" value="Unassembled WGS sequence"/>
</dbReference>